<dbReference type="GO" id="GO:0005506">
    <property type="term" value="F:iron ion binding"/>
    <property type="evidence" value="ECO:0007669"/>
    <property type="project" value="InterPro"/>
</dbReference>
<evidence type="ECO:0000256" key="5">
    <source>
        <dbReference type="ARBA" id="ARBA00023098"/>
    </source>
</evidence>
<evidence type="ECO:0000259" key="8">
    <source>
        <dbReference type="Pfam" id="PF04116"/>
    </source>
</evidence>
<dbReference type="InterPro" id="IPR051689">
    <property type="entry name" value="Sterol_desaturase/TMEM195"/>
</dbReference>
<keyword evidence="4" id="KW-0560">Oxidoreductase</keyword>
<protein>
    <submittedName>
        <fullName evidence="9">Fatty acid hydroxylase superfamily protein</fullName>
    </submittedName>
</protein>
<feature type="transmembrane region" description="Helical" evidence="7">
    <location>
        <begin position="109"/>
        <end position="129"/>
    </location>
</feature>
<evidence type="ECO:0000256" key="7">
    <source>
        <dbReference type="SAM" id="Phobius"/>
    </source>
</evidence>
<evidence type="ECO:0000256" key="6">
    <source>
        <dbReference type="ARBA" id="ARBA00023136"/>
    </source>
</evidence>
<dbReference type="PANTHER" id="PTHR21624:SF1">
    <property type="entry name" value="ALKYLGLYCEROL MONOOXYGENASE"/>
    <property type="match status" value="1"/>
</dbReference>
<dbReference type="EMBL" id="FNHH01000035">
    <property type="protein sequence ID" value="SDN03385.1"/>
    <property type="molecule type" value="Genomic_DNA"/>
</dbReference>
<dbReference type="Pfam" id="PF04116">
    <property type="entry name" value="FA_hydroxylase"/>
    <property type="match status" value="1"/>
</dbReference>
<dbReference type="GO" id="GO:0050479">
    <property type="term" value="F:glyceryl-ether monooxygenase activity"/>
    <property type="evidence" value="ECO:0007669"/>
    <property type="project" value="TreeGrafter"/>
</dbReference>
<dbReference type="GO" id="GO:0016020">
    <property type="term" value="C:membrane"/>
    <property type="evidence" value="ECO:0007669"/>
    <property type="project" value="GOC"/>
</dbReference>
<proteinExistence type="predicted"/>
<accession>A0A1G9Y4J1</accession>
<keyword evidence="3 7" id="KW-1133">Transmembrane helix</keyword>
<name>A0A1G9Y4J1_9SPHI</name>
<dbReference type="AlphaFoldDB" id="A0A1G9Y4J1"/>
<dbReference type="InterPro" id="IPR006694">
    <property type="entry name" value="Fatty_acid_hydroxylase"/>
</dbReference>
<dbReference type="PANTHER" id="PTHR21624">
    <property type="entry name" value="STEROL DESATURASE-RELATED PROTEIN"/>
    <property type="match status" value="1"/>
</dbReference>
<keyword evidence="10" id="KW-1185">Reference proteome</keyword>
<dbReference type="GO" id="GO:0012505">
    <property type="term" value="C:endomembrane system"/>
    <property type="evidence" value="ECO:0007669"/>
    <property type="project" value="UniProtKB-SubCell"/>
</dbReference>
<evidence type="ECO:0000313" key="9">
    <source>
        <dbReference type="EMBL" id="SDN03385.1"/>
    </source>
</evidence>
<evidence type="ECO:0000256" key="3">
    <source>
        <dbReference type="ARBA" id="ARBA00022989"/>
    </source>
</evidence>
<dbReference type="Proteomes" id="UP000199226">
    <property type="component" value="Unassembled WGS sequence"/>
</dbReference>
<keyword evidence="2 7" id="KW-0812">Transmembrane</keyword>
<reference evidence="10" key="1">
    <citation type="submission" date="2016-10" db="EMBL/GenBank/DDBJ databases">
        <authorList>
            <person name="Varghese N."/>
            <person name="Submissions S."/>
        </authorList>
    </citation>
    <scope>NUCLEOTIDE SEQUENCE [LARGE SCALE GENOMIC DNA]</scope>
    <source>
        <strain evidence="10">DSM 24536</strain>
    </source>
</reference>
<organism evidence="9 10">
    <name type="scientific">Daejeonella rubra</name>
    <dbReference type="NCBI Taxonomy" id="990371"/>
    <lineage>
        <taxon>Bacteria</taxon>
        <taxon>Pseudomonadati</taxon>
        <taxon>Bacteroidota</taxon>
        <taxon>Sphingobacteriia</taxon>
        <taxon>Sphingobacteriales</taxon>
        <taxon>Sphingobacteriaceae</taxon>
        <taxon>Daejeonella</taxon>
    </lineage>
</organism>
<feature type="domain" description="Fatty acid hydroxylase" evidence="8">
    <location>
        <begin position="113"/>
        <end position="250"/>
    </location>
</feature>
<evidence type="ECO:0000256" key="1">
    <source>
        <dbReference type="ARBA" id="ARBA00004127"/>
    </source>
</evidence>
<keyword evidence="6 7" id="KW-0472">Membrane</keyword>
<dbReference type="OrthoDB" id="9770329at2"/>
<dbReference type="GO" id="GO:0006643">
    <property type="term" value="P:membrane lipid metabolic process"/>
    <property type="evidence" value="ECO:0007669"/>
    <property type="project" value="TreeGrafter"/>
</dbReference>
<comment type="subcellular location">
    <subcellularLocation>
        <location evidence="1">Endomembrane system</location>
        <topology evidence="1">Multi-pass membrane protein</topology>
    </subcellularLocation>
</comment>
<evidence type="ECO:0000256" key="4">
    <source>
        <dbReference type="ARBA" id="ARBA00023002"/>
    </source>
</evidence>
<sequence>MELIGVVWEQLKGFFSIEELIRIIQSGDYQILLTYKGLTTAIAPILPIILVFELIRGLMYKQFKVVSYKISFFSYVLNSVIGRYISLGMTMICIGLFEKYAIININFTWYWFIYGYIIWEFAHFIYHFLAHKVRLFWCLHSTHHAPESMNLAVSHAHFFLEGPYADVIRTSICMLAGVPPAMLFVIMFIDGTYGSFIHIGESAMKNARLGILGKFILTPAHHRVHHAKNIEYMDTNYCNLLNIWDKVFKTYQPEKDEIKVEYGITREMKPNSFLDAYFGEITALLKDVWHAPGLKNKILYLFMPPGWNHTGDHKTSAALKKAMLNKV</sequence>
<feature type="transmembrane region" description="Helical" evidence="7">
    <location>
        <begin position="72"/>
        <end position="97"/>
    </location>
</feature>
<dbReference type="GO" id="GO:0008610">
    <property type="term" value="P:lipid biosynthetic process"/>
    <property type="evidence" value="ECO:0007669"/>
    <property type="project" value="InterPro"/>
</dbReference>
<evidence type="ECO:0000313" key="10">
    <source>
        <dbReference type="Proteomes" id="UP000199226"/>
    </source>
</evidence>
<dbReference type="RefSeq" id="WP_090706798.1">
    <property type="nucleotide sequence ID" value="NZ_FNHH01000035.1"/>
</dbReference>
<dbReference type="STRING" id="990371.SAMN05421813_13512"/>
<feature type="transmembrane region" description="Helical" evidence="7">
    <location>
        <begin position="41"/>
        <end position="60"/>
    </location>
</feature>
<keyword evidence="5" id="KW-0443">Lipid metabolism</keyword>
<gene>
    <name evidence="9" type="ORF">SAMN05421813_13512</name>
</gene>
<evidence type="ECO:0000256" key="2">
    <source>
        <dbReference type="ARBA" id="ARBA00022692"/>
    </source>
</evidence>